<reference evidence="5 6" key="1">
    <citation type="submission" date="2019-09" db="EMBL/GenBank/DDBJ databases">
        <title>Genomes of Cryomorphaceae.</title>
        <authorList>
            <person name="Bowman J.P."/>
        </authorList>
    </citation>
    <scope>NUCLEOTIDE SEQUENCE [LARGE SCALE GENOMIC DNA]</scope>
    <source>
        <strain evidence="5 6">KCTC 52047</strain>
    </source>
</reference>
<dbReference type="AlphaFoldDB" id="A0A6N6ME47"/>
<evidence type="ECO:0000313" key="5">
    <source>
        <dbReference type="EMBL" id="KAB1065985.1"/>
    </source>
</evidence>
<dbReference type="OrthoDB" id="9814400at2"/>
<feature type="binding site" evidence="2">
    <location>
        <begin position="217"/>
        <end position="218"/>
    </location>
    <ligand>
        <name>ATP</name>
        <dbReference type="ChEBI" id="CHEBI:30616"/>
    </ligand>
</feature>
<dbReference type="EMBL" id="WACR01000001">
    <property type="protein sequence ID" value="KAB1065985.1"/>
    <property type="molecule type" value="Genomic_DNA"/>
</dbReference>
<feature type="site" description="Important for autoinhibition of adenylyltransferase activity" evidence="3">
    <location>
        <position position="53"/>
    </location>
</feature>
<dbReference type="SUPFAM" id="SSF140931">
    <property type="entry name" value="Fic-like"/>
    <property type="match status" value="1"/>
</dbReference>
<keyword evidence="2" id="KW-0067">ATP-binding</keyword>
<dbReference type="InterPro" id="IPR003812">
    <property type="entry name" value="Fido"/>
</dbReference>
<evidence type="ECO:0000256" key="3">
    <source>
        <dbReference type="PIRSR" id="PIRSR640198-3"/>
    </source>
</evidence>
<organism evidence="5 6">
    <name type="scientific">Salibacter halophilus</name>
    <dbReference type="NCBI Taxonomy" id="1803916"/>
    <lineage>
        <taxon>Bacteria</taxon>
        <taxon>Pseudomonadati</taxon>
        <taxon>Bacteroidota</taxon>
        <taxon>Flavobacteriia</taxon>
        <taxon>Flavobacteriales</taxon>
        <taxon>Salibacteraceae</taxon>
        <taxon>Salibacter</taxon>
    </lineage>
</organism>
<feature type="domain" description="Fido" evidence="4">
    <location>
        <begin position="97"/>
        <end position="239"/>
    </location>
</feature>
<evidence type="ECO:0000256" key="1">
    <source>
        <dbReference type="PIRSR" id="PIRSR640198-1"/>
    </source>
</evidence>
<dbReference type="InterPro" id="IPR040198">
    <property type="entry name" value="Fido_containing"/>
</dbReference>
<proteinExistence type="predicted"/>
<gene>
    <name evidence="5" type="ORF">F3059_00495</name>
</gene>
<keyword evidence="6" id="KW-1185">Reference proteome</keyword>
<dbReference type="PROSITE" id="PS51459">
    <property type="entry name" value="FIDO"/>
    <property type="match status" value="1"/>
</dbReference>
<dbReference type="GO" id="GO:0005524">
    <property type="term" value="F:ATP binding"/>
    <property type="evidence" value="ECO:0007669"/>
    <property type="project" value="UniProtKB-KW"/>
</dbReference>
<feature type="active site" evidence="1">
    <location>
        <position position="176"/>
    </location>
</feature>
<evidence type="ECO:0000256" key="2">
    <source>
        <dbReference type="PIRSR" id="PIRSR640198-2"/>
    </source>
</evidence>
<accession>A0A6N6ME47</accession>
<dbReference type="PANTHER" id="PTHR13504:SF38">
    <property type="entry name" value="FIDO DOMAIN-CONTAINING PROTEIN"/>
    <property type="match status" value="1"/>
</dbReference>
<evidence type="ECO:0000259" key="4">
    <source>
        <dbReference type="PROSITE" id="PS51459"/>
    </source>
</evidence>
<dbReference type="InterPro" id="IPR036597">
    <property type="entry name" value="Fido-like_dom_sf"/>
</dbReference>
<dbReference type="Proteomes" id="UP000435357">
    <property type="component" value="Unassembled WGS sequence"/>
</dbReference>
<dbReference type="PANTHER" id="PTHR13504">
    <property type="entry name" value="FIDO DOMAIN-CONTAINING PROTEIN DDB_G0283145"/>
    <property type="match status" value="1"/>
</dbReference>
<keyword evidence="2" id="KW-0547">Nucleotide-binding</keyword>
<protein>
    <submittedName>
        <fullName evidence="5">Fic family protein</fullName>
    </submittedName>
</protein>
<sequence>MKPLYDITPKTLQIITSISEKIGAINEAHLDKPSPKLRKENKVKTIQSSLRIEGNTLSGEQITALIDNKRVVGPQMDVEEVMNAIQVYEQIKSYNPLDEKSYLACHKKLMQGLVDDAGKYRKKGVGIVKGSDVEHYAPPHENVPFLMKELFNYLKLSKEIELVKSCVFHYEMEFIHPFTDGNGRMGRLWQTLILMQKYPLFEYLPFETLISNDQDRYYKALSDSDKAGNSTSFIEYMLGVLDQSLDQVLNFKNRIVTQQDRLEYFVSLNKREFTRKDYMEVFKDISAATASRDLRKGVELDIFNKTGDKKKTKYKF</sequence>
<comment type="caution">
    <text evidence="5">The sequence shown here is derived from an EMBL/GenBank/DDBJ whole genome shotgun (WGS) entry which is preliminary data.</text>
</comment>
<dbReference type="Pfam" id="PF02661">
    <property type="entry name" value="Fic"/>
    <property type="match status" value="1"/>
</dbReference>
<evidence type="ECO:0000313" key="6">
    <source>
        <dbReference type="Proteomes" id="UP000435357"/>
    </source>
</evidence>
<dbReference type="RefSeq" id="WP_151165973.1">
    <property type="nucleotide sequence ID" value="NZ_WACR01000001.1"/>
</dbReference>
<feature type="binding site" evidence="2">
    <location>
        <begin position="180"/>
        <end position="187"/>
    </location>
    <ligand>
        <name>ATP</name>
        <dbReference type="ChEBI" id="CHEBI:30616"/>
    </ligand>
</feature>
<name>A0A6N6ME47_9FLAO</name>
<dbReference type="Gene3D" id="1.10.3290.10">
    <property type="entry name" value="Fido-like domain"/>
    <property type="match status" value="1"/>
</dbReference>